<dbReference type="GO" id="GO:0005524">
    <property type="term" value="F:ATP binding"/>
    <property type="evidence" value="ECO:0007669"/>
    <property type="project" value="UniProtKB-KW"/>
</dbReference>
<keyword evidence="8" id="KW-0067">ATP-binding</keyword>
<organism evidence="12 13">
    <name type="scientific">Ostreobium quekettii</name>
    <dbReference type="NCBI Taxonomy" id="121088"/>
    <lineage>
        <taxon>Eukaryota</taxon>
        <taxon>Viridiplantae</taxon>
        <taxon>Chlorophyta</taxon>
        <taxon>core chlorophytes</taxon>
        <taxon>Ulvophyceae</taxon>
        <taxon>TCBD clade</taxon>
        <taxon>Bryopsidales</taxon>
        <taxon>Ostreobineae</taxon>
        <taxon>Ostreobiaceae</taxon>
        <taxon>Ostreobium</taxon>
    </lineage>
</organism>
<keyword evidence="9" id="KW-0175">Coiled coil</keyword>
<dbReference type="SUPFAM" id="SSF55874">
    <property type="entry name" value="ATPase domain of HSP90 chaperone/DNA topoisomerase II/histidine kinase"/>
    <property type="match status" value="1"/>
</dbReference>
<evidence type="ECO:0000256" key="6">
    <source>
        <dbReference type="ARBA" id="ARBA00022801"/>
    </source>
</evidence>
<evidence type="ECO:0000256" key="7">
    <source>
        <dbReference type="ARBA" id="ARBA00022806"/>
    </source>
</evidence>
<dbReference type="InterPro" id="IPR003593">
    <property type="entry name" value="AAA+_ATPase"/>
</dbReference>
<dbReference type="Pfam" id="PF13087">
    <property type="entry name" value="AAA_12"/>
    <property type="match status" value="1"/>
</dbReference>
<dbReference type="InterPro" id="IPR050534">
    <property type="entry name" value="Coronavir_polyprotein_1ab"/>
</dbReference>
<reference evidence="12" key="1">
    <citation type="submission" date="2020-12" db="EMBL/GenBank/DDBJ databases">
        <authorList>
            <person name="Iha C."/>
        </authorList>
    </citation>
    <scope>NUCLEOTIDE SEQUENCE</scope>
</reference>
<dbReference type="Gene3D" id="2.40.30.270">
    <property type="match status" value="1"/>
</dbReference>
<dbReference type="InterPro" id="IPR004358">
    <property type="entry name" value="Sig_transdc_His_kin-like_C"/>
</dbReference>
<dbReference type="PROSITE" id="PS50109">
    <property type="entry name" value="HIS_KIN"/>
    <property type="match status" value="1"/>
</dbReference>
<evidence type="ECO:0000256" key="2">
    <source>
        <dbReference type="ARBA" id="ARBA00022543"/>
    </source>
</evidence>
<proteinExistence type="inferred from homology"/>
<dbReference type="Pfam" id="PF13086">
    <property type="entry name" value="AAA_11"/>
    <property type="match status" value="1"/>
</dbReference>
<feature type="domain" description="Histidine kinase" evidence="10">
    <location>
        <begin position="254"/>
        <end position="473"/>
    </location>
</feature>
<keyword evidence="4" id="KW-0716">Sensory transduction</keyword>
<dbReference type="Pfam" id="PF00512">
    <property type="entry name" value="HisKA"/>
    <property type="match status" value="1"/>
</dbReference>
<evidence type="ECO:0000256" key="5">
    <source>
        <dbReference type="ARBA" id="ARBA00022741"/>
    </source>
</evidence>
<dbReference type="Gene3D" id="3.30.565.10">
    <property type="entry name" value="Histidine kinase-like ATPase, C-terminal domain"/>
    <property type="match status" value="1"/>
</dbReference>
<evidence type="ECO:0000256" key="4">
    <source>
        <dbReference type="ARBA" id="ARBA00022606"/>
    </source>
</evidence>
<dbReference type="GO" id="GO:0016787">
    <property type="term" value="F:hydrolase activity"/>
    <property type="evidence" value="ECO:0007669"/>
    <property type="project" value="UniProtKB-KW"/>
</dbReference>
<feature type="domain" description="PAS" evidence="11">
    <location>
        <begin position="111"/>
        <end position="181"/>
    </location>
</feature>
<keyword evidence="7" id="KW-0347">Helicase</keyword>
<dbReference type="PROSITE" id="PS50112">
    <property type="entry name" value="PAS"/>
    <property type="match status" value="1"/>
</dbReference>
<dbReference type="Gene3D" id="1.10.287.130">
    <property type="match status" value="1"/>
</dbReference>
<dbReference type="PRINTS" id="PR00344">
    <property type="entry name" value="BCTRLSENSOR"/>
</dbReference>
<keyword evidence="2" id="KW-0675">Receptor</keyword>
<dbReference type="InterPro" id="IPR041679">
    <property type="entry name" value="DNA2/NAM7-like_C"/>
</dbReference>
<dbReference type="Gene3D" id="3.30.450.20">
    <property type="entry name" value="PAS domain"/>
    <property type="match status" value="1"/>
</dbReference>
<dbReference type="InterPro" id="IPR005467">
    <property type="entry name" value="His_kinase_dom"/>
</dbReference>
<feature type="coiled-coil region" evidence="9">
    <location>
        <begin position="224"/>
        <end position="251"/>
    </location>
</feature>
<dbReference type="InterPro" id="IPR036890">
    <property type="entry name" value="HATPase_C_sf"/>
</dbReference>
<dbReference type="SUPFAM" id="SSF52540">
    <property type="entry name" value="P-loop containing nucleoside triphosphate hydrolases"/>
    <property type="match status" value="1"/>
</dbReference>
<gene>
    <name evidence="12" type="ORF">OSTQU699_LOCUS8305</name>
</gene>
<name>A0A8S1J9W8_9CHLO</name>
<evidence type="ECO:0000256" key="3">
    <source>
        <dbReference type="ARBA" id="ARBA00022553"/>
    </source>
</evidence>
<dbReference type="GO" id="GO:0005694">
    <property type="term" value="C:chromosome"/>
    <property type="evidence" value="ECO:0007669"/>
    <property type="project" value="UniProtKB-ARBA"/>
</dbReference>
<dbReference type="InterPro" id="IPR000014">
    <property type="entry name" value="PAS"/>
</dbReference>
<evidence type="ECO:0000256" key="1">
    <source>
        <dbReference type="ARBA" id="ARBA00007913"/>
    </source>
</evidence>
<dbReference type="Pfam" id="PF02518">
    <property type="entry name" value="HATPase_c"/>
    <property type="match status" value="1"/>
</dbReference>
<dbReference type="InterPro" id="IPR003661">
    <property type="entry name" value="HisK_dim/P_dom"/>
</dbReference>
<dbReference type="GO" id="GO:0000155">
    <property type="term" value="F:phosphorelay sensor kinase activity"/>
    <property type="evidence" value="ECO:0007669"/>
    <property type="project" value="InterPro"/>
</dbReference>
<dbReference type="InterPro" id="IPR041677">
    <property type="entry name" value="DNA2/NAM7_AAA_11"/>
</dbReference>
<dbReference type="SUPFAM" id="SSF55785">
    <property type="entry name" value="PYP-like sensor domain (PAS domain)"/>
    <property type="match status" value="2"/>
</dbReference>
<dbReference type="InterPro" id="IPR035965">
    <property type="entry name" value="PAS-like_dom_sf"/>
</dbReference>
<dbReference type="Proteomes" id="UP000708148">
    <property type="component" value="Unassembled WGS sequence"/>
</dbReference>
<dbReference type="CDD" id="cd00082">
    <property type="entry name" value="HisKA"/>
    <property type="match status" value="1"/>
</dbReference>
<dbReference type="SMART" id="SM00387">
    <property type="entry name" value="HATPase_c"/>
    <property type="match status" value="1"/>
</dbReference>
<dbReference type="OrthoDB" id="6513042at2759"/>
<keyword evidence="6" id="KW-0378">Hydrolase</keyword>
<keyword evidence="5" id="KW-0547">Nucleotide-binding</keyword>
<dbReference type="SMART" id="SM00388">
    <property type="entry name" value="HisKA"/>
    <property type="match status" value="1"/>
</dbReference>
<dbReference type="EMBL" id="CAJHUC010002009">
    <property type="protein sequence ID" value="CAD7702948.1"/>
    <property type="molecule type" value="Genomic_DNA"/>
</dbReference>
<dbReference type="AlphaFoldDB" id="A0A8S1J9W8"/>
<evidence type="ECO:0000313" key="13">
    <source>
        <dbReference type="Proteomes" id="UP000708148"/>
    </source>
</evidence>
<dbReference type="Pfam" id="PF13426">
    <property type="entry name" value="PAS_9"/>
    <property type="match status" value="1"/>
</dbReference>
<evidence type="ECO:0000259" key="10">
    <source>
        <dbReference type="PROSITE" id="PS50109"/>
    </source>
</evidence>
<dbReference type="SUPFAM" id="SSF47384">
    <property type="entry name" value="Homodimeric domain of signal transducing histidine kinase"/>
    <property type="match status" value="1"/>
</dbReference>
<evidence type="ECO:0000313" key="12">
    <source>
        <dbReference type="EMBL" id="CAD7702948.1"/>
    </source>
</evidence>
<dbReference type="InterPro" id="IPR027417">
    <property type="entry name" value="P-loop_NTPase"/>
</dbReference>
<dbReference type="CDD" id="cd00130">
    <property type="entry name" value="PAS"/>
    <property type="match status" value="1"/>
</dbReference>
<comment type="similarity">
    <text evidence="1">Belongs to the DNA2/NAM7 helicase family.</text>
</comment>
<dbReference type="PANTHER" id="PTHR43788:SF18">
    <property type="entry name" value="R3H DOMAIN-CONTAINING PROTEIN"/>
    <property type="match status" value="1"/>
</dbReference>
<evidence type="ECO:0008006" key="14">
    <source>
        <dbReference type="Google" id="ProtNLM"/>
    </source>
</evidence>
<dbReference type="SMART" id="SM00382">
    <property type="entry name" value="AAA"/>
    <property type="match status" value="1"/>
</dbReference>
<evidence type="ECO:0000256" key="8">
    <source>
        <dbReference type="ARBA" id="ARBA00022840"/>
    </source>
</evidence>
<keyword evidence="2" id="KW-0600">Photoreceptor protein</keyword>
<dbReference type="FunFam" id="3.40.50.300:FF:000326">
    <property type="entry name" value="P-loop containing nucleoside triphosphate hydrolase"/>
    <property type="match status" value="1"/>
</dbReference>
<sequence length="1096" mass="122259">MALLLDPKTSRIADANAPSAAFFGQPVETLRGLPLTALCQGNVRERIEDDLSRASEAGSATFILEHMLACGMPSMVKFHATMMNTDCGPHLFCTLEDLTQQTQDAAALASGKELFRALIEHSLDILFVIDLSGEFAFASPSVERVLGYHYEELLGVRADTLLHPEDARKLSERWESLLNEPSKVVELKHRIRCKDGHYRVLASRIRNHATHPMLEGFVVNARDITAEEKMSEKLRAHAQKLEANNRELKEFAYVASHDLQEPLRKIRAFGDRLDRQFSEALGERGLDYLGRMNLAATRMSTLIEDLLEYSRLTTQGRPFRRLELHEILEGVLTDLEISIRDQRATFDIGDLHALEADPTMLRQLLQNLISNAIKFCKPEEAPHVSVQTEERENPDGSIQIELTITDNGIGFDQKYAKNIFQPFQRLHGRNNYKGTGIGLAICRKIVEHHGGSIHAFSAPGAHHVTTIEASEALERLKQLWLLEQRAVQEQFTKARQDRTLNDRVRAGIALRDLEVQEILAAPGDYTRAWLAPRKDNLEGFELRSGSPLVVWRDEIGGEYSSIATLWRVERDRVGIYVEGDLPDWMETPGFNLDEEAPDATFQRGVKAIDQFIKAEQHLDEATIRKALFGVPEPADRPSKLTPLDALLNPAQLEAVQQALDAPVLALIHGPPGTGKTRTLIEVIRQAVDRKETVLATAASNQAVDNLVERLDAAGVEVVRIGHPARVSEAAMARSLDGLLEQNELYGLAKKWMDEANAARRRIQIRADRGQLSYRERREQLSEVWSLMKDARQQIKRAQQTILSRADVICATAAGSASSILGKKRFDLVVLDEATQATDPIALVPLTRAKRVVMAGDPCQLPPTVISQQAEKQGLGETFFERLVARGASVTMLVEQHRMNETIMRFPSDETYNGELIAHDSVASHTLEDLGVEPDAVRVGPLVFIDTAGKGWEDEREEETESTRNPGQAELTVSEIKGLIARGVSPTDIGVITPYKAQVRLLEQALKEERDAGLEIASIDGFQGREKEAIVVDLVRSNAMMEIGFLQDTRRMNVALTRARRFLLVIGDSATISAHPYYADFLDAVQEHGVWLSAWTI</sequence>
<dbReference type="InterPro" id="IPR003594">
    <property type="entry name" value="HATPase_dom"/>
</dbReference>
<dbReference type="Pfam" id="PF08447">
    <property type="entry name" value="PAS_3"/>
    <property type="match status" value="1"/>
</dbReference>
<evidence type="ECO:0000256" key="9">
    <source>
        <dbReference type="SAM" id="Coils"/>
    </source>
</evidence>
<keyword evidence="13" id="KW-1185">Reference proteome</keyword>
<dbReference type="InterPro" id="IPR013655">
    <property type="entry name" value="PAS_fold_3"/>
</dbReference>
<dbReference type="Gene3D" id="3.40.50.300">
    <property type="entry name" value="P-loop containing nucleotide triphosphate hydrolases"/>
    <property type="match status" value="2"/>
</dbReference>
<dbReference type="NCBIfam" id="TIGR00229">
    <property type="entry name" value="sensory_box"/>
    <property type="match status" value="1"/>
</dbReference>
<evidence type="ECO:0000259" key="11">
    <source>
        <dbReference type="PROSITE" id="PS50112"/>
    </source>
</evidence>
<dbReference type="InterPro" id="IPR036097">
    <property type="entry name" value="HisK_dim/P_sf"/>
</dbReference>
<dbReference type="CDD" id="cd18808">
    <property type="entry name" value="SF1_C_Upf1"/>
    <property type="match status" value="1"/>
</dbReference>
<dbReference type="GO" id="GO:0009881">
    <property type="term" value="F:photoreceptor activity"/>
    <property type="evidence" value="ECO:0007669"/>
    <property type="project" value="UniProtKB-KW"/>
</dbReference>
<accession>A0A8S1J9W8</accession>
<comment type="caution">
    <text evidence="12">The sequence shown here is derived from an EMBL/GenBank/DDBJ whole genome shotgun (WGS) entry which is preliminary data.</text>
</comment>
<keyword evidence="2" id="KW-0157">Chromophore</keyword>
<keyword evidence="3" id="KW-0597">Phosphoprotein</keyword>
<dbReference type="SMART" id="SM00091">
    <property type="entry name" value="PAS"/>
    <property type="match status" value="1"/>
</dbReference>
<protein>
    <recommendedName>
        <fullName evidence="14">Histidine kinase</fullName>
    </recommendedName>
</protein>
<dbReference type="GO" id="GO:0043139">
    <property type="term" value="F:5'-3' DNA helicase activity"/>
    <property type="evidence" value="ECO:0007669"/>
    <property type="project" value="TreeGrafter"/>
</dbReference>
<dbReference type="InterPro" id="IPR047187">
    <property type="entry name" value="SF1_C_Upf1"/>
</dbReference>
<dbReference type="PANTHER" id="PTHR43788">
    <property type="entry name" value="DNA2/NAM7 HELICASE FAMILY MEMBER"/>
    <property type="match status" value="1"/>
</dbReference>